<sequence length="177" mass="18760">MRFSKIVFAAFAALAASCTSQSKTEGVQPLPTTYVPVRLAHEFYSSWGHDGRGGAALRKPAYQHVMGSEEMVMTTHGNYLALQNPNQATGTGSSVLVTAVNSGVNRAIDQALTVVPPPSTPISKPVSPATEAEYLVAYRKFCAGAGMALTEREWELVAKGGPHGVPPSLRGKCMRGK</sequence>
<proteinExistence type="predicted"/>
<dbReference type="EMBL" id="LWCR01000003">
    <property type="protein sequence ID" value="OAN31749.1"/>
    <property type="molecule type" value="Genomic_DNA"/>
</dbReference>
<comment type="caution">
    <text evidence="2">The sequence shown here is derived from an EMBL/GenBank/DDBJ whole genome shotgun (WGS) entry which is preliminary data.</text>
</comment>
<dbReference type="AlphaFoldDB" id="A0A178LKX2"/>
<dbReference type="RefSeq" id="WP_064306959.1">
    <property type="nucleotide sequence ID" value="NZ_FMWB01000030.1"/>
</dbReference>
<organism evidence="2 4">
    <name type="scientific">Pseudomonas oryzihabitans</name>
    <dbReference type="NCBI Taxonomy" id="47885"/>
    <lineage>
        <taxon>Bacteria</taxon>
        <taxon>Pseudomonadati</taxon>
        <taxon>Pseudomonadota</taxon>
        <taxon>Gammaproteobacteria</taxon>
        <taxon>Pseudomonadales</taxon>
        <taxon>Pseudomonadaceae</taxon>
        <taxon>Pseudomonas</taxon>
    </lineage>
</organism>
<gene>
    <name evidence="2" type="ORF">A4V15_11855</name>
    <name evidence="3" type="ORF">SAMN05216279_13038</name>
</gene>
<reference evidence="2 4" key="1">
    <citation type="submission" date="2016-04" db="EMBL/GenBank/DDBJ databases">
        <title>Draft Genome Sequences of Staphylococcus capitis Strain H36, S. capitis Strain H65, S. cohnii Strain H62, S. hominis Strain H69, Mycobacterium iranicum Strain H39, Plantibacter sp. Strain H53, Pseudomonas oryzihabitans Strain H72, and Microbacterium sp. Strain H83, isolated from residential settings.</title>
        <authorList>
            <person name="Lymperopoulou D."/>
            <person name="Adams R.I."/>
            <person name="Lindow S."/>
            <person name="Coil D.A."/>
            <person name="Jospin G."/>
            <person name="Eisen J.A."/>
        </authorList>
    </citation>
    <scope>NUCLEOTIDE SEQUENCE [LARGE SCALE GENOMIC DNA]</scope>
    <source>
        <strain evidence="2 4">H72</strain>
    </source>
</reference>
<dbReference type="PROSITE" id="PS51257">
    <property type="entry name" value="PROKAR_LIPOPROTEIN"/>
    <property type="match status" value="1"/>
</dbReference>
<accession>A0A178LKX2</accession>
<reference evidence="3" key="3">
    <citation type="submission" date="2016-10" db="EMBL/GenBank/DDBJ databases">
        <authorList>
            <person name="Varghese N."/>
            <person name="Submissions S."/>
        </authorList>
    </citation>
    <scope>NUCLEOTIDE SEQUENCE</scope>
    <source>
        <strain evidence="3">DSM 15758</strain>
    </source>
</reference>
<evidence type="ECO:0008006" key="6">
    <source>
        <dbReference type="Google" id="ProtNLM"/>
    </source>
</evidence>
<evidence type="ECO:0000313" key="4">
    <source>
        <dbReference type="Proteomes" id="UP000078356"/>
    </source>
</evidence>
<evidence type="ECO:0000313" key="5">
    <source>
        <dbReference type="Proteomes" id="UP000183046"/>
    </source>
</evidence>
<feature type="signal peptide" evidence="1">
    <location>
        <begin position="1"/>
        <end position="22"/>
    </location>
</feature>
<accession>A0A1G5PHM7</accession>
<keyword evidence="1" id="KW-0732">Signal</keyword>
<reference evidence="5" key="2">
    <citation type="submission" date="2016-10" db="EMBL/GenBank/DDBJ databases">
        <authorList>
            <person name="de Groot N.N."/>
        </authorList>
    </citation>
    <scope>NUCLEOTIDE SEQUENCE [LARGE SCALE GENOMIC DNA]</scope>
    <source>
        <strain evidence="5">DSM 15758</strain>
    </source>
</reference>
<dbReference type="Proteomes" id="UP000183046">
    <property type="component" value="Unassembled WGS sequence"/>
</dbReference>
<evidence type="ECO:0000313" key="2">
    <source>
        <dbReference type="EMBL" id="OAN31749.1"/>
    </source>
</evidence>
<dbReference type="Proteomes" id="UP000078356">
    <property type="component" value="Unassembled WGS sequence"/>
</dbReference>
<dbReference type="OrthoDB" id="6164776at2"/>
<evidence type="ECO:0000256" key="1">
    <source>
        <dbReference type="SAM" id="SignalP"/>
    </source>
</evidence>
<evidence type="ECO:0000313" key="3">
    <source>
        <dbReference type="EMBL" id="SCZ48711.1"/>
    </source>
</evidence>
<feature type="chain" id="PRO_5043136905" description="Sulfatase-modifying factor enzyme domain-containing protein" evidence="1">
    <location>
        <begin position="23"/>
        <end position="177"/>
    </location>
</feature>
<dbReference type="EMBL" id="FMWB01000030">
    <property type="protein sequence ID" value="SCZ48711.1"/>
    <property type="molecule type" value="Genomic_DNA"/>
</dbReference>
<name>A0A178LKX2_9PSED</name>
<protein>
    <recommendedName>
        <fullName evidence="6">Sulfatase-modifying factor enzyme domain-containing protein</fullName>
    </recommendedName>
</protein>